<gene>
    <name evidence="1" type="ORF">L6164_037407</name>
</gene>
<proteinExistence type="predicted"/>
<evidence type="ECO:0000313" key="2">
    <source>
        <dbReference type="Proteomes" id="UP000828941"/>
    </source>
</evidence>
<keyword evidence="2" id="KW-1185">Reference proteome</keyword>
<reference evidence="1 2" key="1">
    <citation type="journal article" date="2022" name="DNA Res.">
        <title>Chromosomal-level genome assembly of the orchid tree Bauhinia variegata (Leguminosae; Cercidoideae) supports the allotetraploid origin hypothesis of Bauhinia.</title>
        <authorList>
            <person name="Zhong Y."/>
            <person name="Chen Y."/>
            <person name="Zheng D."/>
            <person name="Pang J."/>
            <person name="Liu Y."/>
            <person name="Luo S."/>
            <person name="Meng S."/>
            <person name="Qian L."/>
            <person name="Wei D."/>
            <person name="Dai S."/>
            <person name="Zhou R."/>
        </authorList>
    </citation>
    <scope>NUCLEOTIDE SEQUENCE [LARGE SCALE GENOMIC DNA]</scope>
    <source>
        <strain evidence="1">BV-YZ2020</strain>
    </source>
</reference>
<evidence type="ECO:0000313" key="1">
    <source>
        <dbReference type="EMBL" id="KAI4297520.1"/>
    </source>
</evidence>
<organism evidence="1 2">
    <name type="scientific">Bauhinia variegata</name>
    <name type="common">Purple orchid tree</name>
    <name type="synonym">Phanera variegata</name>
    <dbReference type="NCBI Taxonomy" id="167791"/>
    <lineage>
        <taxon>Eukaryota</taxon>
        <taxon>Viridiplantae</taxon>
        <taxon>Streptophyta</taxon>
        <taxon>Embryophyta</taxon>
        <taxon>Tracheophyta</taxon>
        <taxon>Spermatophyta</taxon>
        <taxon>Magnoliopsida</taxon>
        <taxon>eudicotyledons</taxon>
        <taxon>Gunneridae</taxon>
        <taxon>Pentapetalae</taxon>
        <taxon>rosids</taxon>
        <taxon>fabids</taxon>
        <taxon>Fabales</taxon>
        <taxon>Fabaceae</taxon>
        <taxon>Cercidoideae</taxon>
        <taxon>Cercideae</taxon>
        <taxon>Bauhiniinae</taxon>
        <taxon>Bauhinia</taxon>
    </lineage>
</organism>
<comment type="caution">
    <text evidence="1">The sequence shown here is derived from an EMBL/GenBank/DDBJ whole genome shotgun (WGS) entry which is preliminary data.</text>
</comment>
<dbReference type="Proteomes" id="UP000828941">
    <property type="component" value="Chromosome 14"/>
</dbReference>
<dbReference type="EMBL" id="CM039439">
    <property type="protein sequence ID" value="KAI4297520.1"/>
    <property type="molecule type" value="Genomic_DNA"/>
</dbReference>
<sequence>MNEIVDLSKNEKMDNGDTIGKVQFHNLRSLKLNDLPVLSSFCYDETRFPTMSHETSETLFNDKVVFPNLNSLKISSINFQKIWQDSPSTYFWIKSMTNLTVEGCRSLQNIISTVQGMCLVNLKHLEIRRCEKVEQILFKPEEVKDKEALDHIGAPFSEEVIFPNLETLILSHMDSLQKIWPKHCAPNSFNKLKGVEFNYCQKLVTVFPSYMLRSLSHVERVRVTDCGSVETIFDLQEDGAFQLETQNFPATGDQLVQLDAVIKQPLFSVEKVIPNLEVLALSGMEANKIWKEQFREDLFHNIKKLCLQKFENKVAAFPYWFLHKMPNLKELYVVDSSFRELFPIRTLVPEEKQTEDIVRLRQLCLWYLPRLESICIEGLQLDHVLDNLERLYVQGCPSLANLVPASASFNCLTFLGICACDGLRSLFSPSTAKGLFHLIDMSIEDCKMLQEIIATVDDQKEHEITFSHLESLKLACLPNLSSFCSGNSNFYFPCLEIIIVTQCLKMEIFSQREPRTPRLQCIYPEGEDYIFWEGDLNATIKKLYEDQVGFYRIEELNFDEHPILTEIWNGRNPEQSFGNLKSLIINKCDSLSYIVPSHLLSSLTNLEELEVSDCDSIEVAFDVQEINQMCALVPLSLKKMTLEHLPKLMHLWNKDPQQIISPHLQELHVEDNENLRSIFPLSIAKHLKQLQKFEILECGVEEIISKEGVAETDAALVFPELIWLKLWKLPNLRDLYHQKHKLECPKLRVLDVSQCSILTPHPLFLLDTVSKSQFRGDSVKSESSYEYDKSPIISNDLFSKVENLSLECFVKEPLTFTIITFYEQGVQCSSFQEIFPNLKSLKVSNCDGLINLVTSSTVRSFVQLTRLTIIECEMMEEIVIIDEEDTHKKIKFHKLEYLELTDLSNLKSFCSKNCTLEFPSLDEVIVKGCVSMDMFCPGILSTPLLENVIIEDDQECWEDGLNKTIRLLYKESSRRE</sequence>
<protein>
    <submittedName>
        <fullName evidence="1">Uncharacterized protein</fullName>
    </submittedName>
</protein>
<accession>A0ACB9KJT0</accession>
<name>A0ACB9KJT0_BAUVA</name>